<organism evidence="2 3">
    <name type="scientific">Lasiosphaeria miniovina</name>
    <dbReference type="NCBI Taxonomy" id="1954250"/>
    <lineage>
        <taxon>Eukaryota</taxon>
        <taxon>Fungi</taxon>
        <taxon>Dikarya</taxon>
        <taxon>Ascomycota</taxon>
        <taxon>Pezizomycotina</taxon>
        <taxon>Sordariomycetes</taxon>
        <taxon>Sordariomycetidae</taxon>
        <taxon>Sordariales</taxon>
        <taxon>Lasiosphaeriaceae</taxon>
        <taxon>Lasiosphaeria</taxon>
    </lineage>
</organism>
<evidence type="ECO:0000313" key="2">
    <source>
        <dbReference type="EMBL" id="KAK0723014.1"/>
    </source>
</evidence>
<keyword evidence="3" id="KW-1185">Reference proteome</keyword>
<evidence type="ECO:0000313" key="3">
    <source>
        <dbReference type="Proteomes" id="UP001172101"/>
    </source>
</evidence>
<comment type="caution">
    <text evidence="2">The sequence shown here is derived from an EMBL/GenBank/DDBJ whole genome shotgun (WGS) entry which is preliminary data.</text>
</comment>
<dbReference type="RefSeq" id="XP_060298938.1">
    <property type="nucleotide sequence ID" value="XM_060433966.1"/>
</dbReference>
<gene>
    <name evidence="2" type="ORF">B0T26DRAFT_245175</name>
</gene>
<dbReference type="AlphaFoldDB" id="A0AA40AW43"/>
<dbReference type="GeneID" id="85317236"/>
<dbReference type="EMBL" id="JAUIRO010000003">
    <property type="protein sequence ID" value="KAK0723014.1"/>
    <property type="molecule type" value="Genomic_DNA"/>
</dbReference>
<sequence>MFRALTARQALRYWNVRYLMPSSLSVPCGLASTLRTRALSTWFDAGPKTFDLVVHRHSSTCCSQTSEHPSGVECPENGPSRRLEPPGPLTGYILNSKWGADEVDEDDKHCF</sequence>
<reference evidence="2" key="1">
    <citation type="submission" date="2023-06" db="EMBL/GenBank/DDBJ databases">
        <title>Genome-scale phylogeny and comparative genomics of the fungal order Sordariales.</title>
        <authorList>
            <consortium name="Lawrence Berkeley National Laboratory"/>
            <person name="Hensen N."/>
            <person name="Bonometti L."/>
            <person name="Westerberg I."/>
            <person name="Brannstrom I.O."/>
            <person name="Guillou S."/>
            <person name="Cros-Aarteil S."/>
            <person name="Calhoun S."/>
            <person name="Haridas S."/>
            <person name="Kuo A."/>
            <person name="Mondo S."/>
            <person name="Pangilinan J."/>
            <person name="Riley R."/>
            <person name="LaButti K."/>
            <person name="Andreopoulos B."/>
            <person name="Lipzen A."/>
            <person name="Chen C."/>
            <person name="Yanf M."/>
            <person name="Daum C."/>
            <person name="Ng V."/>
            <person name="Clum A."/>
            <person name="Steindorff A."/>
            <person name="Ohm R."/>
            <person name="Martin F."/>
            <person name="Silar P."/>
            <person name="Natvig D."/>
            <person name="Lalanne C."/>
            <person name="Gautier V."/>
            <person name="Ament-velasquez S.L."/>
            <person name="Kruys A."/>
            <person name="Hutchinson M.I."/>
            <person name="Powell A.J."/>
            <person name="Barry K."/>
            <person name="Miller A.N."/>
            <person name="Grigoriev I.V."/>
            <person name="Debuchy R."/>
            <person name="Gladieux P."/>
            <person name="Thoren M.H."/>
            <person name="Johannesson H."/>
        </authorList>
    </citation>
    <scope>NUCLEOTIDE SEQUENCE</scope>
    <source>
        <strain evidence="2">SMH2392-1A</strain>
    </source>
</reference>
<feature type="region of interest" description="Disordered" evidence="1">
    <location>
        <begin position="65"/>
        <end position="89"/>
    </location>
</feature>
<evidence type="ECO:0000256" key="1">
    <source>
        <dbReference type="SAM" id="MobiDB-lite"/>
    </source>
</evidence>
<name>A0AA40AW43_9PEZI</name>
<accession>A0AA40AW43</accession>
<dbReference type="Proteomes" id="UP001172101">
    <property type="component" value="Unassembled WGS sequence"/>
</dbReference>
<proteinExistence type="predicted"/>
<protein>
    <submittedName>
        <fullName evidence="2">Uncharacterized protein</fullName>
    </submittedName>
</protein>